<feature type="domain" description="Alpha-L-rhamnosidase C-terminal" evidence="7">
    <location>
        <begin position="828"/>
        <end position="904"/>
    </location>
</feature>
<dbReference type="AlphaFoldDB" id="A0A2T5C405"/>
<dbReference type="Pfam" id="PF17389">
    <property type="entry name" value="Bac_rhamnosid6H"/>
    <property type="match status" value="1"/>
</dbReference>
<dbReference type="EMBL" id="QAAD01000004">
    <property type="protein sequence ID" value="PTN09533.1"/>
    <property type="molecule type" value="Genomic_DNA"/>
</dbReference>
<evidence type="ECO:0000256" key="3">
    <source>
        <dbReference type="ARBA" id="ARBA00022801"/>
    </source>
</evidence>
<reference evidence="8 9" key="1">
    <citation type="submission" date="2018-04" db="EMBL/GenBank/DDBJ databases">
        <title>Genomic Encyclopedia of Archaeal and Bacterial Type Strains, Phase II (KMG-II): from individual species to whole genera.</title>
        <authorList>
            <person name="Goeker M."/>
        </authorList>
    </citation>
    <scope>NUCLEOTIDE SEQUENCE [LARGE SCALE GENOMIC DNA]</scope>
    <source>
        <strain evidence="8 9">DSM 28823</strain>
    </source>
</reference>
<evidence type="ECO:0000256" key="2">
    <source>
        <dbReference type="ARBA" id="ARBA00012652"/>
    </source>
</evidence>
<feature type="domain" description="Bacterial alpha-L-rhamnosidase N-terminal" evidence="5">
    <location>
        <begin position="183"/>
        <end position="353"/>
    </location>
</feature>
<name>A0A2T5C405_9BACT</name>
<evidence type="ECO:0000313" key="8">
    <source>
        <dbReference type="EMBL" id="PTN09533.1"/>
    </source>
</evidence>
<dbReference type="InterPro" id="IPR013783">
    <property type="entry name" value="Ig-like_fold"/>
</dbReference>
<dbReference type="InterPro" id="IPR016007">
    <property type="entry name" value="Alpha_rhamnosid"/>
</dbReference>
<dbReference type="InterPro" id="IPR013737">
    <property type="entry name" value="Bac_rhamnosid_N"/>
</dbReference>
<evidence type="ECO:0000259" key="5">
    <source>
        <dbReference type="Pfam" id="PF08531"/>
    </source>
</evidence>
<dbReference type="Gene3D" id="1.50.10.10">
    <property type="match status" value="1"/>
</dbReference>
<dbReference type="SUPFAM" id="SSF48208">
    <property type="entry name" value="Six-hairpin glycosidases"/>
    <property type="match status" value="1"/>
</dbReference>
<protein>
    <recommendedName>
        <fullName evidence="2">alpha-L-rhamnosidase</fullName>
        <ecNumber evidence="2">3.2.1.40</ecNumber>
    </recommendedName>
</protein>
<accession>A0A2T5C405</accession>
<dbReference type="RefSeq" id="WP_211316044.1">
    <property type="nucleotide sequence ID" value="NZ_OY782574.1"/>
</dbReference>
<evidence type="ECO:0000259" key="6">
    <source>
        <dbReference type="Pfam" id="PF17389"/>
    </source>
</evidence>
<organism evidence="8 9">
    <name type="scientific">Mangrovibacterium marinum</name>
    <dbReference type="NCBI Taxonomy" id="1639118"/>
    <lineage>
        <taxon>Bacteria</taxon>
        <taxon>Pseudomonadati</taxon>
        <taxon>Bacteroidota</taxon>
        <taxon>Bacteroidia</taxon>
        <taxon>Marinilabiliales</taxon>
        <taxon>Prolixibacteraceae</taxon>
        <taxon>Mangrovibacterium</taxon>
    </lineage>
</organism>
<dbReference type="InterPro" id="IPR035398">
    <property type="entry name" value="Bac_rhamnosid_C"/>
</dbReference>
<dbReference type="PIRSF" id="PIRSF010631">
    <property type="entry name" value="A-rhamnsds"/>
    <property type="match status" value="1"/>
</dbReference>
<keyword evidence="9" id="KW-1185">Reference proteome</keyword>
<dbReference type="InterPro" id="IPR012341">
    <property type="entry name" value="6hp_glycosidase-like_sf"/>
</dbReference>
<evidence type="ECO:0000259" key="4">
    <source>
        <dbReference type="Pfam" id="PF05592"/>
    </source>
</evidence>
<dbReference type="Pfam" id="PF05592">
    <property type="entry name" value="Bac_rhamnosid"/>
    <property type="match status" value="1"/>
</dbReference>
<gene>
    <name evidence="8" type="ORF">C8N47_10478</name>
</gene>
<dbReference type="InterPro" id="IPR035396">
    <property type="entry name" value="Bac_rhamnosid6H"/>
</dbReference>
<dbReference type="Pfam" id="PF08531">
    <property type="entry name" value="Bac_rhamnosid_N"/>
    <property type="match status" value="1"/>
</dbReference>
<evidence type="ECO:0000259" key="7">
    <source>
        <dbReference type="Pfam" id="PF17390"/>
    </source>
</evidence>
<dbReference type="Gene3D" id="2.60.40.10">
    <property type="entry name" value="Immunoglobulins"/>
    <property type="match status" value="1"/>
</dbReference>
<comment type="catalytic activity">
    <reaction evidence="1">
        <text>Hydrolysis of terminal non-reducing alpha-L-rhamnose residues in alpha-L-rhamnosides.</text>
        <dbReference type="EC" id="3.2.1.40"/>
    </reaction>
</comment>
<dbReference type="EC" id="3.2.1.40" evidence="2"/>
<dbReference type="GO" id="GO:0030596">
    <property type="term" value="F:alpha-L-rhamnosidase activity"/>
    <property type="evidence" value="ECO:0007669"/>
    <property type="project" value="UniProtKB-EC"/>
</dbReference>
<evidence type="ECO:0000256" key="1">
    <source>
        <dbReference type="ARBA" id="ARBA00001445"/>
    </source>
</evidence>
<dbReference type="PANTHER" id="PTHR33307">
    <property type="entry name" value="ALPHA-RHAMNOSIDASE (EUROFUNG)"/>
    <property type="match status" value="1"/>
</dbReference>
<dbReference type="Proteomes" id="UP000243525">
    <property type="component" value="Unassembled WGS sequence"/>
</dbReference>
<keyword evidence="3" id="KW-0378">Hydrolase</keyword>
<dbReference type="Pfam" id="PF17390">
    <property type="entry name" value="Bac_rhamnosid_C"/>
    <property type="match status" value="1"/>
</dbReference>
<dbReference type="Gene3D" id="2.60.120.260">
    <property type="entry name" value="Galactose-binding domain-like"/>
    <property type="match status" value="2"/>
</dbReference>
<dbReference type="Gene3D" id="2.60.420.10">
    <property type="entry name" value="Maltose phosphorylase, domain 3"/>
    <property type="match status" value="1"/>
</dbReference>
<proteinExistence type="predicted"/>
<dbReference type="InterPro" id="IPR008928">
    <property type="entry name" value="6-hairpin_glycosidase_sf"/>
</dbReference>
<feature type="domain" description="Alpha-L-rhamnosidase concanavalin-like" evidence="4">
    <location>
        <begin position="363"/>
        <end position="462"/>
    </location>
</feature>
<comment type="caution">
    <text evidence="8">The sequence shown here is derived from an EMBL/GenBank/DDBJ whole genome shotgun (WGS) entry which is preliminary data.</text>
</comment>
<dbReference type="InterPro" id="IPR008902">
    <property type="entry name" value="Rhamnosid_concanavalin"/>
</dbReference>
<dbReference type="PANTHER" id="PTHR33307:SF6">
    <property type="entry name" value="ALPHA-RHAMNOSIDASE (EUROFUNG)-RELATED"/>
    <property type="match status" value="1"/>
</dbReference>
<dbReference type="Pfam" id="PF25788">
    <property type="entry name" value="Ig_Rha78A_N"/>
    <property type="match status" value="1"/>
</dbReference>
<dbReference type="GO" id="GO:0005975">
    <property type="term" value="P:carbohydrate metabolic process"/>
    <property type="evidence" value="ECO:0007669"/>
    <property type="project" value="InterPro"/>
</dbReference>
<sequence length="940" mass="105534">MINLLKNRLTIASSLLCVAFTFLFVDGNAMGGNQNKLAAVNLRTEYKHNPIGLGMADPRLSWEMQDSERGSMQQAYQIRCAATAAELKNKANLLWSTDWVESEQSNQLAYAGQQLASGERVYWQVRIRNNRGKESAWSEPVFFELGLLSHADWKAQWIEPKLDEDVAKSTPSPYLRRTFQAPKPISKATAYVTCHGLYELSMNGSKVSDDLFTPGWTSYQERLQYLAYDVTNLLAKGENAIGVVLGDGWYRGFLVWQGNKNTYGEKVALLFQLQIEYTDGTSELICSDENWKAGNGPILKSDIYNGETYDARLEQAGWNTADFDDRKWNGVETKDYGYDNLVASDGVPVQVTQRIQPIEKIITPKGELVFDFGQNLVGWVHFKLKGNKGDKVVLNHAEVLDQEGNFYTANLRVAKAEDEYIFKGDGIESFAPRFTFHGFRYVKISDYPGEVTVDDLEACVVHSAMTETGDFVCSDTLVNRLQKNIQWGLRGNFLDVPTDCPQRDERLGWTGDAQVFAPTACFNVDAAPFYTKWMQDFPVDQKENGSVPWVVPNVVKDGGGTGWSDGFGATAWADASVIIPWTVYRAYGDTGILERQYASMKGWEEYMIRESGDNYVFSAGFHFGDWLAFAEYYSYYYNAPDYGYAGANTDKELIATAYFYHTTGLMQKIAEILGKKEDAARYAAILPKIKEAFNREFVTETGRLTSGTQTAYVLALCFKLLPENLVPVVAKRLADDVNHFGHLTTGFVGTPLLCQALSDYGYPDVAYKLLFNKRYPSWLYPVTKGATTIWERWDCIKPDGSFQDVGMNSFNHYAYGAVGNWLYQMVAGLQEDPTVAGYKKIVVKPVPTEQLQFAKANYHSIYGEIRSGWERKEDAFVQTVEIPANTSAKIYLLANDETSVSESGKSIANRKDIESVGREGDYLVVEVGSGTYSFQIQNSN</sequence>
<feature type="domain" description="Alpha-L-rhamnosidase six-hairpin glycosidase" evidence="6">
    <location>
        <begin position="467"/>
        <end position="826"/>
    </location>
</feature>
<evidence type="ECO:0000313" key="9">
    <source>
        <dbReference type="Proteomes" id="UP000243525"/>
    </source>
</evidence>